<keyword evidence="1" id="KW-0472">Membrane</keyword>
<dbReference type="OrthoDB" id="2380880at2"/>
<evidence type="ECO:0000313" key="3">
    <source>
        <dbReference type="Proteomes" id="UP000480185"/>
    </source>
</evidence>
<protein>
    <submittedName>
        <fullName evidence="2">Uncharacterized protein</fullName>
    </submittedName>
</protein>
<name>A0A6G1X6R6_9BACI</name>
<evidence type="ECO:0000256" key="1">
    <source>
        <dbReference type="SAM" id="Phobius"/>
    </source>
</evidence>
<dbReference type="EMBL" id="WJNH01000005">
    <property type="protein sequence ID" value="MRG86619.1"/>
    <property type="molecule type" value="Genomic_DNA"/>
</dbReference>
<feature type="transmembrane region" description="Helical" evidence="1">
    <location>
        <begin position="55"/>
        <end position="77"/>
    </location>
</feature>
<organism evidence="2 3">
    <name type="scientific">Salinibacillus xinjiangensis</name>
    <dbReference type="NCBI Taxonomy" id="1229268"/>
    <lineage>
        <taxon>Bacteria</taxon>
        <taxon>Bacillati</taxon>
        <taxon>Bacillota</taxon>
        <taxon>Bacilli</taxon>
        <taxon>Bacillales</taxon>
        <taxon>Bacillaceae</taxon>
        <taxon>Salinibacillus</taxon>
    </lineage>
</organism>
<reference evidence="2 3" key="1">
    <citation type="submission" date="2019-11" db="EMBL/GenBank/DDBJ databases">
        <authorList>
            <person name="Li J."/>
        </authorList>
    </citation>
    <scope>NUCLEOTIDE SEQUENCE [LARGE SCALE GENOMIC DNA]</scope>
    <source>
        <strain evidence="2 3">J4</strain>
    </source>
</reference>
<evidence type="ECO:0000313" key="2">
    <source>
        <dbReference type="EMBL" id="MRG86619.1"/>
    </source>
</evidence>
<proteinExistence type="predicted"/>
<dbReference type="Proteomes" id="UP000480185">
    <property type="component" value="Unassembled WGS sequence"/>
</dbReference>
<comment type="caution">
    <text evidence="2">The sequence shown here is derived from an EMBL/GenBank/DDBJ whole genome shotgun (WGS) entry which is preliminary data.</text>
</comment>
<keyword evidence="1" id="KW-0812">Transmembrane</keyword>
<keyword evidence="1" id="KW-1133">Transmembrane helix</keyword>
<sequence length="109" mass="12931">MQQDRKHVILNELQYWKKNRMLPDVYCDYLIALYSEGQGIDHKKKKARPKRFSKLLMIVDLIFLLLLIPFSFLIIHFTEINLGLQIGLLILLLTIGIIHLYFFLSLKKT</sequence>
<dbReference type="AlphaFoldDB" id="A0A6G1X6R6"/>
<feature type="transmembrane region" description="Helical" evidence="1">
    <location>
        <begin position="83"/>
        <end position="104"/>
    </location>
</feature>
<accession>A0A6G1X6R6</accession>
<dbReference type="RefSeq" id="WP_153728517.1">
    <property type="nucleotide sequence ID" value="NZ_WJNH01000005.1"/>
</dbReference>
<keyword evidence="3" id="KW-1185">Reference proteome</keyword>
<gene>
    <name evidence="2" type="ORF">GH754_09805</name>
</gene>